<organism evidence="1 2">
    <name type="scientific">Paenibacillus stellifer</name>
    <dbReference type="NCBI Taxonomy" id="169760"/>
    <lineage>
        <taxon>Bacteria</taxon>
        <taxon>Bacillati</taxon>
        <taxon>Bacillota</taxon>
        <taxon>Bacilli</taxon>
        <taxon>Bacillales</taxon>
        <taxon>Paenibacillaceae</taxon>
        <taxon>Paenibacillus</taxon>
    </lineage>
</organism>
<reference evidence="1 2" key="1">
    <citation type="submission" date="2014-08" db="EMBL/GenBank/DDBJ databases">
        <title>Comparative genomics of the Paenibacillus odorifer group.</title>
        <authorList>
            <person name="den Bakker H.C."/>
            <person name="Tsai Y.-C."/>
            <person name="Martin N."/>
            <person name="Korlach J."/>
            <person name="Wiedmann M."/>
        </authorList>
    </citation>
    <scope>NUCLEOTIDE SEQUENCE [LARGE SCALE GENOMIC DNA]</scope>
    <source>
        <strain evidence="1 2">DSM 14472</strain>
    </source>
</reference>
<keyword evidence="2" id="KW-1185">Reference proteome</keyword>
<dbReference type="RefSeq" id="WP_038693578.1">
    <property type="nucleotide sequence ID" value="NZ_CP009286.1"/>
</dbReference>
<dbReference type="AlphaFoldDB" id="A0A089LNG0"/>
<dbReference type="PROSITE" id="PS51257">
    <property type="entry name" value="PROKAR_LIPOPROTEIN"/>
    <property type="match status" value="1"/>
</dbReference>
<dbReference type="HOGENOM" id="CLU_1775641_0_0_9"/>
<proteinExistence type="predicted"/>
<evidence type="ECO:0000313" key="2">
    <source>
        <dbReference type="Proteomes" id="UP000029507"/>
    </source>
</evidence>
<dbReference type="KEGG" id="pste:PSTEL_03960"/>
<protein>
    <submittedName>
        <fullName evidence="1">Uncharacterized protein</fullName>
    </submittedName>
</protein>
<sequence>MLRLLRVAAGLLDRPQPVRFANALAGLGSCEGPLLRMRIRSLRLLRVAAGGLAGLNLFATRMRWPASPLEPGRLNRGARLLCCSSYDSGGGATKRKIGTGEAIAFAFIVGFQPLGGSIRKSNYNSDRKSKLSAQVAALIGISPPTT</sequence>
<dbReference type="STRING" id="169760.PSTEL_03960"/>
<dbReference type="Proteomes" id="UP000029507">
    <property type="component" value="Chromosome"/>
</dbReference>
<dbReference type="EMBL" id="CP009286">
    <property type="protein sequence ID" value="AIQ62382.1"/>
    <property type="molecule type" value="Genomic_DNA"/>
</dbReference>
<evidence type="ECO:0000313" key="1">
    <source>
        <dbReference type="EMBL" id="AIQ62382.1"/>
    </source>
</evidence>
<gene>
    <name evidence="1" type="ORF">PSTEL_03960</name>
</gene>
<accession>A0A089LNG0</accession>
<name>A0A089LNG0_9BACL</name>